<evidence type="ECO:0000256" key="6">
    <source>
        <dbReference type="ARBA" id="ARBA00023136"/>
    </source>
</evidence>
<evidence type="ECO:0000256" key="7">
    <source>
        <dbReference type="SAM" id="Phobius"/>
    </source>
</evidence>
<evidence type="ECO:0000313" key="9">
    <source>
        <dbReference type="EMBL" id="HIQ79840.1"/>
    </source>
</evidence>
<sequence length="225" mass="25599">MLISIIRTFLLYLVIITAVRIMGKRQISELQTTELVVTLLISDIAAIPMQNTAQPLLSGFIPILILVLCEIVLSVVMMKQSKIRKLICGKPQIVINNGKIDQKQMNRLRISTEDLCEQLRQMNVFHIEDVAYAIIETNGKMSVLKKPEKETLTLEHMGIRAADKGIEAVVISDGELSDYSMKLCGVDKNWIEQTLKSKNLTRERVFLMTANKKREYNIILKEDKP</sequence>
<evidence type="ECO:0000256" key="5">
    <source>
        <dbReference type="ARBA" id="ARBA00022989"/>
    </source>
</evidence>
<evidence type="ECO:0000256" key="3">
    <source>
        <dbReference type="ARBA" id="ARBA00022475"/>
    </source>
</evidence>
<gene>
    <name evidence="9" type="ORF">IAD32_00965</name>
</gene>
<dbReference type="Gene3D" id="3.30.240.20">
    <property type="entry name" value="bsu07140 like domains"/>
    <property type="match status" value="2"/>
</dbReference>
<comment type="similarity">
    <text evidence="2">Belongs to the UPF0702 family.</text>
</comment>
<dbReference type="Pfam" id="PF04239">
    <property type="entry name" value="DUF421"/>
    <property type="match status" value="1"/>
</dbReference>
<feature type="transmembrane region" description="Helical" evidence="7">
    <location>
        <begin position="6"/>
        <end position="23"/>
    </location>
</feature>
<evidence type="ECO:0000256" key="4">
    <source>
        <dbReference type="ARBA" id="ARBA00022692"/>
    </source>
</evidence>
<dbReference type="Proteomes" id="UP000886787">
    <property type="component" value="Unassembled WGS sequence"/>
</dbReference>
<feature type="domain" description="YetF C-terminal" evidence="8">
    <location>
        <begin position="79"/>
        <end position="210"/>
    </location>
</feature>
<evidence type="ECO:0000313" key="10">
    <source>
        <dbReference type="Proteomes" id="UP000886787"/>
    </source>
</evidence>
<accession>A0A9D0ZGA6</accession>
<proteinExistence type="inferred from homology"/>
<evidence type="ECO:0000256" key="1">
    <source>
        <dbReference type="ARBA" id="ARBA00004651"/>
    </source>
</evidence>
<evidence type="ECO:0000259" key="8">
    <source>
        <dbReference type="Pfam" id="PF04239"/>
    </source>
</evidence>
<dbReference type="InterPro" id="IPR007353">
    <property type="entry name" value="DUF421"/>
</dbReference>
<evidence type="ECO:0000256" key="2">
    <source>
        <dbReference type="ARBA" id="ARBA00006448"/>
    </source>
</evidence>
<keyword evidence="4 7" id="KW-0812">Transmembrane</keyword>
<dbReference type="PANTHER" id="PTHR34582">
    <property type="entry name" value="UPF0702 TRANSMEMBRANE PROTEIN YCAP"/>
    <property type="match status" value="1"/>
</dbReference>
<reference evidence="9" key="1">
    <citation type="submission" date="2020-10" db="EMBL/GenBank/DDBJ databases">
        <authorList>
            <person name="Gilroy R."/>
        </authorList>
    </citation>
    <scope>NUCLEOTIDE SEQUENCE</scope>
    <source>
        <strain evidence="9">ChiSjej1B19-3389</strain>
    </source>
</reference>
<comment type="subcellular location">
    <subcellularLocation>
        <location evidence="1">Cell membrane</location>
        <topology evidence="1">Multi-pass membrane protein</topology>
    </subcellularLocation>
</comment>
<dbReference type="EMBL" id="DVFW01000006">
    <property type="protein sequence ID" value="HIQ79840.1"/>
    <property type="molecule type" value="Genomic_DNA"/>
</dbReference>
<feature type="transmembrane region" description="Helical" evidence="7">
    <location>
        <begin position="59"/>
        <end position="77"/>
    </location>
</feature>
<keyword evidence="3" id="KW-1003">Cell membrane</keyword>
<dbReference type="PANTHER" id="PTHR34582:SF6">
    <property type="entry name" value="UPF0702 TRANSMEMBRANE PROTEIN YCAP"/>
    <property type="match status" value="1"/>
</dbReference>
<dbReference type="GO" id="GO:0005886">
    <property type="term" value="C:plasma membrane"/>
    <property type="evidence" value="ECO:0007669"/>
    <property type="project" value="UniProtKB-SubCell"/>
</dbReference>
<comment type="caution">
    <text evidence="9">The sequence shown here is derived from an EMBL/GenBank/DDBJ whole genome shotgun (WGS) entry which is preliminary data.</text>
</comment>
<reference evidence="9" key="2">
    <citation type="journal article" date="2021" name="PeerJ">
        <title>Extensive microbial diversity within the chicken gut microbiome revealed by metagenomics and culture.</title>
        <authorList>
            <person name="Gilroy R."/>
            <person name="Ravi A."/>
            <person name="Getino M."/>
            <person name="Pursley I."/>
            <person name="Horton D.L."/>
            <person name="Alikhan N.F."/>
            <person name="Baker D."/>
            <person name="Gharbi K."/>
            <person name="Hall N."/>
            <person name="Watson M."/>
            <person name="Adriaenssens E.M."/>
            <person name="Foster-Nyarko E."/>
            <person name="Jarju S."/>
            <person name="Secka A."/>
            <person name="Antonio M."/>
            <person name="Oren A."/>
            <person name="Chaudhuri R.R."/>
            <person name="La Ragione R."/>
            <person name="Hildebrand F."/>
            <person name="Pallen M.J."/>
        </authorList>
    </citation>
    <scope>NUCLEOTIDE SEQUENCE</scope>
    <source>
        <strain evidence="9">ChiSjej1B19-3389</strain>
    </source>
</reference>
<dbReference type="AlphaFoldDB" id="A0A9D0ZGA6"/>
<protein>
    <submittedName>
        <fullName evidence="9">DUF421 domain-containing protein</fullName>
    </submittedName>
</protein>
<keyword evidence="5 7" id="KW-1133">Transmembrane helix</keyword>
<dbReference type="InterPro" id="IPR023090">
    <property type="entry name" value="UPF0702_alpha/beta_dom_sf"/>
</dbReference>
<organism evidence="9 10">
    <name type="scientific">Candidatus Scatavimonas merdigallinarum</name>
    <dbReference type="NCBI Taxonomy" id="2840914"/>
    <lineage>
        <taxon>Bacteria</taxon>
        <taxon>Bacillati</taxon>
        <taxon>Bacillota</taxon>
        <taxon>Clostridia</taxon>
        <taxon>Eubacteriales</taxon>
        <taxon>Oscillospiraceae</taxon>
        <taxon>Oscillospiraceae incertae sedis</taxon>
        <taxon>Candidatus Scatavimonas</taxon>
    </lineage>
</organism>
<keyword evidence="6 7" id="KW-0472">Membrane</keyword>
<name>A0A9D0ZGA6_9FIRM</name>